<reference evidence="2 3" key="1">
    <citation type="submission" date="2024-01" db="EMBL/GenBank/DDBJ databases">
        <title>A draft genome for a cacao thread blight-causing isolate of Paramarasmius palmivorus.</title>
        <authorList>
            <person name="Baruah I.K."/>
            <person name="Bukari Y."/>
            <person name="Amoako-Attah I."/>
            <person name="Meinhardt L.W."/>
            <person name="Bailey B.A."/>
            <person name="Cohen S.P."/>
        </authorList>
    </citation>
    <scope>NUCLEOTIDE SEQUENCE [LARGE SCALE GENOMIC DNA]</scope>
    <source>
        <strain evidence="2 3">GH-12</strain>
    </source>
</reference>
<comment type="caution">
    <text evidence="2">The sequence shown here is derived from an EMBL/GenBank/DDBJ whole genome shotgun (WGS) entry which is preliminary data.</text>
</comment>
<name>A0AAW0B868_9AGAR</name>
<gene>
    <name evidence="2" type="ORF">VNI00_017211</name>
</gene>
<protein>
    <submittedName>
        <fullName evidence="2">Uncharacterized protein</fullName>
    </submittedName>
</protein>
<accession>A0AAW0B868</accession>
<sequence length="129" mass="14522">MSKEECRHWMVPELSLFAGVDQPVELRSWPTHIYTALRDWQVARGFDPSTTDFARACGYPVLEILGGKENDEQSRDQNPGISEDIEDTMSQLLVAPSSKPKPSRIPVPTWRSKSKVRKGKLAEVPTKVS</sequence>
<dbReference type="AlphaFoldDB" id="A0AAW0B868"/>
<dbReference type="EMBL" id="JAYKXP010000160">
    <property type="protein sequence ID" value="KAK7021864.1"/>
    <property type="molecule type" value="Genomic_DNA"/>
</dbReference>
<proteinExistence type="predicted"/>
<evidence type="ECO:0000313" key="3">
    <source>
        <dbReference type="Proteomes" id="UP001383192"/>
    </source>
</evidence>
<evidence type="ECO:0000313" key="2">
    <source>
        <dbReference type="EMBL" id="KAK7021864.1"/>
    </source>
</evidence>
<organism evidence="2 3">
    <name type="scientific">Paramarasmius palmivorus</name>
    <dbReference type="NCBI Taxonomy" id="297713"/>
    <lineage>
        <taxon>Eukaryota</taxon>
        <taxon>Fungi</taxon>
        <taxon>Dikarya</taxon>
        <taxon>Basidiomycota</taxon>
        <taxon>Agaricomycotina</taxon>
        <taxon>Agaricomycetes</taxon>
        <taxon>Agaricomycetidae</taxon>
        <taxon>Agaricales</taxon>
        <taxon>Marasmiineae</taxon>
        <taxon>Marasmiaceae</taxon>
        <taxon>Paramarasmius</taxon>
    </lineage>
</organism>
<keyword evidence="3" id="KW-1185">Reference proteome</keyword>
<dbReference type="Proteomes" id="UP001383192">
    <property type="component" value="Unassembled WGS sequence"/>
</dbReference>
<feature type="region of interest" description="Disordered" evidence="1">
    <location>
        <begin position="93"/>
        <end position="129"/>
    </location>
</feature>
<evidence type="ECO:0000256" key="1">
    <source>
        <dbReference type="SAM" id="MobiDB-lite"/>
    </source>
</evidence>